<dbReference type="RefSeq" id="WP_012598561.1">
    <property type="nucleotide sequence ID" value="NC_011729.1"/>
</dbReference>
<dbReference type="STRING" id="65393.PCC7424_1164"/>
<dbReference type="GO" id="GO:0015562">
    <property type="term" value="F:efflux transmembrane transporter activity"/>
    <property type="evidence" value="ECO:0007669"/>
    <property type="project" value="TreeGrafter"/>
</dbReference>
<dbReference type="KEGG" id="cyc:PCC7424_1164"/>
<gene>
    <name evidence="4" type="ordered locus">PCC7424_1164</name>
</gene>
<reference evidence="5" key="1">
    <citation type="journal article" date="2011" name="MBio">
        <title>Novel metabolic attributes of the genus Cyanothece, comprising a group of unicellular nitrogen-fixing Cyanobacteria.</title>
        <authorList>
            <person name="Bandyopadhyay A."/>
            <person name="Elvitigala T."/>
            <person name="Welsh E."/>
            <person name="Stockel J."/>
            <person name="Liberton M."/>
            <person name="Min H."/>
            <person name="Sherman L.A."/>
            <person name="Pakrasi H.B."/>
        </authorList>
    </citation>
    <scope>NUCLEOTIDE SEQUENCE [LARGE SCALE GENOMIC DNA]</scope>
    <source>
        <strain evidence="5">PCC 7424</strain>
    </source>
</reference>
<dbReference type="AlphaFoldDB" id="B7K747"/>
<dbReference type="Gene3D" id="1.10.287.470">
    <property type="entry name" value="Helix hairpin bin"/>
    <property type="match status" value="2"/>
</dbReference>
<dbReference type="Proteomes" id="UP000002384">
    <property type="component" value="Chromosome"/>
</dbReference>
<keyword evidence="2" id="KW-0175">Coiled coil</keyword>
<dbReference type="EMBL" id="CP001291">
    <property type="protein sequence ID" value="ACK69615.1"/>
    <property type="molecule type" value="Genomic_DNA"/>
</dbReference>
<name>B7K747_GLOC7</name>
<dbReference type="HOGENOM" id="CLU_018816_1_2_3"/>
<keyword evidence="5" id="KW-1185">Reference proteome</keyword>
<proteinExistence type="inferred from homology"/>
<dbReference type="GO" id="GO:1990281">
    <property type="term" value="C:efflux pump complex"/>
    <property type="evidence" value="ECO:0007669"/>
    <property type="project" value="TreeGrafter"/>
</dbReference>
<evidence type="ECO:0000313" key="4">
    <source>
        <dbReference type="EMBL" id="ACK69615.1"/>
    </source>
</evidence>
<comment type="similarity">
    <text evidence="1">Belongs to the membrane fusion protein (MFP) (TC 8.A.1) family.</text>
</comment>
<dbReference type="SUPFAM" id="SSF111369">
    <property type="entry name" value="HlyD-like secretion proteins"/>
    <property type="match status" value="2"/>
</dbReference>
<dbReference type="NCBIfam" id="TIGR01730">
    <property type="entry name" value="RND_mfp"/>
    <property type="match status" value="1"/>
</dbReference>
<protein>
    <submittedName>
        <fullName evidence="4">Efflux transporter, RND family, MFP subunit</fullName>
    </submittedName>
</protein>
<evidence type="ECO:0000259" key="3">
    <source>
        <dbReference type="Pfam" id="PF25917"/>
    </source>
</evidence>
<feature type="domain" description="Multidrug resistance protein MdtA-like barrel-sandwich hybrid" evidence="3">
    <location>
        <begin position="56"/>
        <end position="300"/>
    </location>
</feature>
<dbReference type="Gene3D" id="2.40.30.170">
    <property type="match status" value="1"/>
</dbReference>
<dbReference type="Gene3D" id="2.40.420.20">
    <property type="match status" value="1"/>
</dbReference>
<sequence>MGGGWGWNWWTSSRGGQSPPGALAGQPQAVPVKLTTLQTETIQKSIEVLGSLEARRAVTLKPEVDGRVNEVLVSDGDRVQAGQAIVSLDSQDLEADLYIAQARLDNAKSRLGLLEAGSRIEDIAEARANLAQAQARLADAKRGARPEEIAQAEAQLDSAQAEADLAQDRAKRYDKLQQEGAVSFDEYQGYLQEARSATAAVTEAERRLAQLKKGRQSDIEAQSAQVEQARQNLIRFQNGPRVEEIAQARAEVAEAQAQVQMAQVELDKTRIKAPFDGVIGDIPVKIGDYVGEGDELTTITENNVLEVNLQVPIQYKQNLRLGLPVEIFNTQNQVITRGKISFIAPNVSSNSQLILVKATIPNVLGELLNLQFIQGRIIFDEKPGILVPTAAISRIGGETFVFVATQAPDSGNNKENAPTLIVKQRSVELGELQGNSYQVLEGLEPGERIVTAGILNLQDGAPIIPQP</sequence>
<evidence type="ECO:0000256" key="1">
    <source>
        <dbReference type="ARBA" id="ARBA00009477"/>
    </source>
</evidence>
<accession>B7K747</accession>
<dbReference type="PANTHER" id="PTHR30469:SF39">
    <property type="entry name" value="SLL0180 PROTEIN"/>
    <property type="match status" value="1"/>
</dbReference>
<feature type="coiled-coil region" evidence="2">
    <location>
        <begin position="245"/>
        <end position="272"/>
    </location>
</feature>
<evidence type="ECO:0000256" key="2">
    <source>
        <dbReference type="SAM" id="Coils"/>
    </source>
</evidence>
<organism evidence="4 5">
    <name type="scientific">Gloeothece citriformis (strain PCC 7424)</name>
    <name type="common">Cyanothece sp. (strain PCC 7424)</name>
    <dbReference type="NCBI Taxonomy" id="65393"/>
    <lineage>
        <taxon>Bacteria</taxon>
        <taxon>Bacillati</taxon>
        <taxon>Cyanobacteriota</taxon>
        <taxon>Cyanophyceae</taxon>
        <taxon>Oscillatoriophycideae</taxon>
        <taxon>Chroococcales</taxon>
        <taxon>Aphanothecaceae</taxon>
        <taxon>Gloeothece</taxon>
        <taxon>Gloeothece citriformis</taxon>
    </lineage>
</organism>
<feature type="coiled-coil region" evidence="2">
    <location>
        <begin position="90"/>
        <end position="214"/>
    </location>
</feature>
<dbReference type="eggNOG" id="COG0845">
    <property type="taxonomic scope" value="Bacteria"/>
</dbReference>
<dbReference type="Pfam" id="PF25917">
    <property type="entry name" value="BSH_RND"/>
    <property type="match status" value="1"/>
</dbReference>
<dbReference type="Gene3D" id="2.40.50.100">
    <property type="match status" value="2"/>
</dbReference>
<dbReference type="PANTHER" id="PTHR30469">
    <property type="entry name" value="MULTIDRUG RESISTANCE PROTEIN MDTA"/>
    <property type="match status" value="1"/>
</dbReference>
<dbReference type="InterPro" id="IPR006143">
    <property type="entry name" value="RND_pump_MFP"/>
</dbReference>
<dbReference type="InterPro" id="IPR058625">
    <property type="entry name" value="MdtA-like_BSH"/>
</dbReference>
<evidence type="ECO:0000313" key="5">
    <source>
        <dbReference type="Proteomes" id="UP000002384"/>
    </source>
</evidence>